<evidence type="ECO:0000256" key="2">
    <source>
        <dbReference type="ARBA" id="ARBA00022692"/>
    </source>
</evidence>
<comment type="subcellular location">
    <subcellularLocation>
        <location evidence="1">Membrane</location>
        <topology evidence="1">Multi-pass membrane protein</topology>
    </subcellularLocation>
</comment>
<comment type="caution">
    <text evidence="11">The sequence shown here is derived from an EMBL/GenBank/DDBJ whole genome shotgun (WGS) entry which is preliminary data.</text>
</comment>
<dbReference type="Pfam" id="PF00003">
    <property type="entry name" value="7tm_3"/>
    <property type="match status" value="1"/>
</dbReference>
<dbReference type="InterPro" id="IPR002455">
    <property type="entry name" value="GPCR3_GABA-B"/>
</dbReference>
<dbReference type="EMBL" id="MRZV01000159">
    <property type="protein sequence ID" value="PIK56930.1"/>
    <property type="molecule type" value="Genomic_DNA"/>
</dbReference>
<feature type="transmembrane region" description="Helical" evidence="9">
    <location>
        <begin position="192"/>
        <end position="215"/>
    </location>
</feature>
<reference evidence="11 12" key="1">
    <citation type="journal article" date="2017" name="PLoS Biol.">
        <title>The sea cucumber genome provides insights into morphological evolution and visceral regeneration.</title>
        <authorList>
            <person name="Zhang X."/>
            <person name="Sun L."/>
            <person name="Yuan J."/>
            <person name="Sun Y."/>
            <person name="Gao Y."/>
            <person name="Zhang L."/>
            <person name="Li S."/>
            <person name="Dai H."/>
            <person name="Hamel J.F."/>
            <person name="Liu C."/>
            <person name="Yu Y."/>
            <person name="Liu S."/>
            <person name="Lin W."/>
            <person name="Guo K."/>
            <person name="Jin S."/>
            <person name="Xu P."/>
            <person name="Storey K.B."/>
            <person name="Huan P."/>
            <person name="Zhang T."/>
            <person name="Zhou Y."/>
            <person name="Zhang J."/>
            <person name="Lin C."/>
            <person name="Li X."/>
            <person name="Xing L."/>
            <person name="Huo D."/>
            <person name="Sun M."/>
            <person name="Wang L."/>
            <person name="Mercier A."/>
            <person name="Li F."/>
            <person name="Yang H."/>
            <person name="Xiang J."/>
        </authorList>
    </citation>
    <scope>NUCLEOTIDE SEQUENCE [LARGE SCALE GENOMIC DNA]</scope>
    <source>
        <strain evidence="11">Shaxun</strain>
        <tissue evidence="11">Muscle</tissue>
    </source>
</reference>
<dbReference type="InterPro" id="IPR017978">
    <property type="entry name" value="GPCR_3_C"/>
</dbReference>
<evidence type="ECO:0000256" key="3">
    <source>
        <dbReference type="ARBA" id="ARBA00022989"/>
    </source>
</evidence>
<feature type="transmembrane region" description="Helical" evidence="9">
    <location>
        <begin position="285"/>
        <end position="310"/>
    </location>
</feature>
<dbReference type="Proteomes" id="UP000230750">
    <property type="component" value="Unassembled WGS sequence"/>
</dbReference>
<evidence type="ECO:0000256" key="1">
    <source>
        <dbReference type="ARBA" id="ARBA00004141"/>
    </source>
</evidence>
<evidence type="ECO:0000256" key="5">
    <source>
        <dbReference type="ARBA" id="ARBA00023136"/>
    </source>
</evidence>
<dbReference type="PRINTS" id="PR01176">
    <property type="entry name" value="GABABRECEPTR"/>
</dbReference>
<keyword evidence="6" id="KW-0675">Receptor</keyword>
<proteinExistence type="predicted"/>
<evidence type="ECO:0000256" key="7">
    <source>
        <dbReference type="ARBA" id="ARBA00023180"/>
    </source>
</evidence>
<keyword evidence="3 9" id="KW-1133">Transmembrane helix</keyword>
<evidence type="ECO:0000256" key="6">
    <source>
        <dbReference type="ARBA" id="ARBA00023170"/>
    </source>
</evidence>
<dbReference type="STRING" id="307972.A0A2G8L9V9"/>
<keyword evidence="12" id="KW-1185">Reference proteome</keyword>
<keyword evidence="8" id="KW-0807">Transducer</keyword>
<dbReference type="PANTHER" id="PTHR10519">
    <property type="entry name" value="GABA-B RECEPTOR"/>
    <property type="match status" value="1"/>
</dbReference>
<name>A0A2G8L9V9_STIJA</name>
<evidence type="ECO:0000256" key="4">
    <source>
        <dbReference type="ARBA" id="ARBA00023040"/>
    </source>
</evidence>
<keyword evidence="4" id="KW-0297">G-protein coupled receptor</keyword>
<evidence type="ECO:0000256" key="8">
    <source>
        <dbReference type="ARBA" id="ARBA00023224"/>
    </source>
</evidence>
<evidence type="ECO:0000313" key="12">
    <source>
        <dbReference type="Proteomes" id="UP000230750"/>
    </source>
</evidence>
<dbReference type="PANTHER" id="PTHR10519:SF20">
    <property type="entry name" value="G-PROTEIN COUPLED RECEPTOR 156-RELATED"/>
    <property type="match status" value="1"/>
</dbReference>
<dbReference type="GO" id="GO:0007214">
    <property type="term" value="P:gamma-aminobutyric acid signaling pathway"/>
    <property type="evidence" value="ECO:0007669"/>
    <property type="project" value="TreeGrafter"/>
</dbReference>
<keyword evidence="2 9" id="KW-0812">Transmembrane</keyword>
<sequence length="398" mass="44689">MDLMHRVINFKFIDDISGDCIFLDPVFSPSPGCIYSRTDEMIWRDEIIWSGDGNVPLDGSVTVPITKERIERLIPSYLHILVMAFALSGMLLTLAIIFCVTWFFRKRVRYQPLFDYVILCSCLVMFASTVITKSQILPQITDQQNVFLIQARNISTSVGFTLVVATLVGQIWFIYQASLISMSHTERFNTRIIYILIGVALIIDVICLLILHLYFPVELTTFSLGQELAWNQTRKVGRAGMAVGGEGLGCWKGRVEENDEYETDPKDPYHVIEYYVTTYSNGDGWIPHAMLLVDKAVLLLAGSFLSFEVLQGTANTVAEGKKVAVCIYNIILFSICGLVLVFLLDGDPISTFAFSSTLIICCTSITVLMLSSQRGNVINTLSSVFESERDNNDYYVVE</sequence>
<keyword evidence="7" id="KW-0325">Glycoprotein</keyword>
<organism evidence="11 12">
    <name type="scientific">Stichopus japonicus</name>
    <name type="common">Sea cucumber</name>
    <dbReference type="NCBI Taxonomy" id="307972"/>
    <lineage>
        <taxon>Eukaryota</taxon>
        <taxon>Metazoa</taxon>
        <taxon>Echinodermata</taxon>
        <taxon>Eleutherozoa</taxon>
        <taxon>Echinozoa</taxon>
        <taxon>Holothuroidea</taxon>
        <taxon>Aspidochirotacea</taxon>
        <taxon>Aspidochirotida</taxon>
        <taxon>Stichopodidae</taxon>
        <taxon>Apostichopus</taxon>
    </lineage>
</organism>
<evidence type="ECO:0000256" key="9">
    <source>
        <dbReference type="SAM" id="Phobius"/>
    </source>
</evidence>
<gene>
    <name evidence="11" type="ORF">BSL78_06131</name>
</gene>
<feature type="transmembrane region" description="Helical" evidence="9">
    <location>
        <begin position="349"/>
        <end position="370"/>
    </location>
</feature>
<dbReference type="AlphaFoldDB" id="A0A2G8L9V9"/>
<feature type="transmembrane region" description="Helical" evidence="9">
    <location>
        <begin position="116"/>
        <end position="137"/>
    </location>
</feature>
<evidence type="ECO:0000313" key="11">
    <source>
        <dbReference type="EMBL" id="PIK56930.1"/>
    </source>
</evidence>
<accession>A0A2G8L9V9</accession>
<feature type="transmembrane region" description="Helical" evidence="9">
    <location>
        <begin position="77"/>
        <end position="104"/>
    </location>
</feature>
<keyword evidence="5 9" id="KW-0472">Membrane</keyword>
<protein>
    <recommendedName>
        <fullName evidence="10">G-protein coupled receptors family 3 profile domain-containing protein</fullName>
    </recommendedName>
</protein>
<dbReference type="GO" id="GO:0004965">
    <property type="term" value="F:G protein-coupled GABA receptor activity"/>
    <property type="evidence" value="ECO:0007669"/>
    <property type="project" value="InterPro"/>
</dbReference>
<feature type="domain" description="G-protein coupled receptors family 3 profile" evidence="10">
    <location>
        <begin position="77"/>
        <end position="369"/>
    </location>
</feature>
<evidence type="ECO:0000259" key="10">
    <source>
        <dbReference type="Pfam" id="PF00003"/>
    </source>
</evidence>
<feature type="transmembrane region" description="Helical" evidence="9">
    <location>
        <begin position="322"/>
        <end position="343"/>
    </location>
</feature>
<feature type="transmembrane region" description="Helical" evidence="9">
    <location>
        <begin position="157"/>
        <end position="180"/>
    </location>
</feature>
<dbReference type="GO" id="GO:0038039">
    <property type="term" value="C:G protein-coupled receptor heterodimeric complex"/>
    <property type="evidence" value="ECO:0007669"/>
    <property type="project" value="TreeGrafter"/>
</dbReference>